<keyword evidence="5" id="KW-1185">Reference proteome</keyword>
<protein>
    <submittedName>
        <fullName evidence="4">Branched-chain amino acid aminotransferase II</fullName>
    </submittedName>
</protein>
<keyword evidence="3" id="KW-0663">Pyridoxal phosphate</keyword>
<evidence type="ECO:0000313" key="4">
    <source>
        <dbReference type="EMBL" id="KAJ5324591.1"/>
    </source>
</evidence>
<reference evidence="4" key="2">
    <citation type="journal article" date="2023" name="IMA Fungus">
        <title>Comparative genomic study of the Penicillium genus elucidates a diverse pangenome and 15 lateral gene transfer events.</title>
        <authorList>
            <person name="Petersen C."/>
            <person name="Sorensen T."/>
            <person name="Nielsen M.R."/>
            <person name="Sondergaard T.E."/>
            <person name="Sorensen J.L."/>
            <person name="Fitzpatrick D.A."/>
            <person name="Frisvad J.C."/>
            <person name="Nielsen K.L."/>
        </authorList>
    </citation>
    <scope>NUCLEOTIDE SEQUENCE</scope>
    <source>
        <strain evidence="4">IBT 21472</strain>
    </source>
</reference>
<name>A0A9W9Q988_9EURO</name>
<dbReference type="InterPro" id="IPR043132">
    <property type="entry name" value="BCAT-like_C"/>
</dbReference>
<dbReference type="Pfam" id="PF01063">
    <property type="entry name" value="Aminotran_4"/>
    <property type="match status" value="1"/>
</dbReference>
<dbReference type="GO" id="GO:0005739">
    <property type="term" value="C:mitochondrion"/>
    <property type="evidence" value="ECO:0007669"/>
    <property type="project" value="TreeGrafter"/>
</dbReference>
<dbReference type="GO" id="GO:0009099">
    <property type="term" value="P:L-valine biosynthetic process"/>
    <property type="evidence" value="ECO:0007669"/>
    <property type="project" value="TreeGrafter"/>
</dbReference>
<evidence type="ECO:0000256" key="3">
    <source>
        <dbReference type="ARBA" id="ARBA00022898"/>
    </source>
</evidence>
<reference evidence="4" key="1">
    <citation type="submission" date="2022-12" db="EMBL/GenBank/DDBJ databases">
        <authorList>
            <person name="Petersen C."/>
        </authorList>
    </citation>
    <scope>NUCLEOTIDE SEQUENCE</scope>
    <source>
        <strain evidence="4">IBT 21472</strain>
    </source>
</reference>
<evidence type="ECO:0000313" key="5">
    <source>
        <dbReference type="Proteomes" id="UP001147746"/>
    </source>
</evidence>
<dbReference type="Proteomes" id="UP001147746">
    <property type="component" value="Unassembled WGS sequence"/>
</dbReference>
<sequence>MPAGGKGLLTSPDDIVRSWVGGLGHAKVGANYGPSVAASQEAARQGIHQILWLYGDQGKCTEAGGSNFFVVWKRKDGDTELLAAPLDDRLIFDGVIRQERLEGQIEVTERKFTIDELAEAASEDRLPEAFSADTAWLICPVSAIQHRDKLIDVSMGSDGGPSEVTGKLKNLLYDIM</sequence>
<comment type="cofactor">
    <cofactor evidence="1">
        <name>pyridoxal 5'-phosphate</name>
        <dbReference type="ChEBI" id="CHEBI:597326"/>
    </cofactor>
</comment>
<dbReference type="InterPro" id="IPR036038">
    <property type="entry name" value="Aminotransferase-like"/>
</dbReference>
<dbReference type="EMBL" id="JAPZBO010000002">
    <property type="protein sequence ID" value="KAJ5324591.1"/>
    <property type="molecule type" value="Genomic_DNA"/>
</dbReference>
<keyword evidence="4" id="KW-0808">Transferase</keyword>
<comment type="similarity">
    <text evidence="2">Belongs to the class-IV pyridoxal-phosphate-dependent aminotransferase family.</text>
</comment>
<gene>
    <name evidence="4" type="ORF">N7476_003191</name>
</gene>
<dbReference type="Gene3D" id="3.20.10.10">
    <property type="entry name" value="D-amino Acid Aminotransferase, subunit A, domain 2"/>
    <property type="match status" value="1"/>
</dbReference>
<dbReference type="InterPro" id="IPR001544">
    <property type="entry name" value="Aminotrans_IV"/>
</dbReference>
<dbReference type="PANTHER" id="PTHR11825:SF69">
    <property type="entry name" value="BRANCHED-CHAIN-AMINO-ACID AMINOTRANSFERASE"/>
    <property type="match status" value="1"/>
</dbReference>
<organism evidence="4 5">
    <name type="scientific">Penicillium atrosanguineum</name>
    <dbReference type="NCBI Taxonomy" id="1132637"/>
    <lineage>
        <taxon>Eukaryota</taxon>
        <taxon>Fungi</taxon>
        <taxon>Dikarya</taxon>
        <taxon>Ascomycota</taxon>
        <taxon>Pezizomycotina</taxon>
        <taxon>Eurotiomycetes</taxon>
        <taxon>Eurotiomycetidae</taxon>
        <taxon>Eurotiales</taxon>
        <taxon>Aspergillaceae</taxon>
        <taxon>Penicillium</taxon>
    </lineage>
</organism>
<proteinExistence type="inferred from homology"/>
<dbReference type="PANTHER" id="PTHR11825">
    <property type="entry name" value="SUBGROUP IIII AMINOTRANSFERASE"/>
    <property type="match status" value="1"/>
</dbReference>
<dbReference type="GO" id="GO:0004084">
    <property type="term" value="F:branched-chain-amino-acid transaminase activity"/>
    <property type="evidence" value="ECO:0007669"/>
    <property type="project" value="InterPro"/>
</dbReference>
<comment type="caution">
    <text evidence="4">The sequence shown here is derived from an EMBL/GenBank/DDBJ whole genome shotgun (WGS) entry which is preliminary data.</text>
</comment>
<evidence type="ECO:0000256" key="2">
    <source>
        <dbReference type="ARBA" id="ARBA00009320"/>
    </source>
</evidence>
<dbReference type="AlphaFoldDB" id="A0A9W9Q988"/>
<dbReference type="SUPFAM" id="SSF56752">
    <property type="entry name" value="D-aminoacid aminotransferase-like PLP-dependent enzymes"/>
    <property type="match status" value="1"/>
</dbReference>
<keyword evidence="4" id="KW-0032">Aminotransferase</keyword>
<evidence type="ECO:0000256" key="1">
    <source>
        <dbReference type="ARBA" id="ARBA00001933"/>
    </source>
</evidence>
<dbReference type="GO" id="GO:0009098">
    <property type="term" value="P:L-leucine biosynthetic process"/>
    <property type="evidence" value="ECO:0007669"/>
    <property type="project" value="TreeGrafter"/>
</dbReference>
<accession>A0A9W9Q988</accession>
<dbReference type="InterPro" id="IPR005786">
    <property type="entry name" value="B_amino_transII"/>
</dbReference>